<feature type="transmembrane region" description="Helical" evidence="1">
    <location>
        <begin position="62"/>
        <end position="83"/>
    </location>
</feature>
<keyword evidence="1" id="KW-0472">Membrane</keyword>
<proteinExistence type="predicted"/>
<feature type="transmembrane region" description="Helical" evidence="1">
    <location>
        <begin position="36"/>
        <end position="56"/>
    </location>
</feature>
<dbReference type="AlphaFoldDB" id="A0A8J3N2P1"/>
<dbReference type="Proteomes" id="UP000597444">
    <property type="component" value="Unassembled WGS sequence"/>
</dbReference>
<accession>A0A8J3N2P1</accession>
<dbReference type="EMBL" id="BNJK01000001">
    <property type="protein sequence ID" value="GHO93608.1"/>
    <property type="molecule type" value="Genomic_DNA"/>
</dbReference>
<feature type="transmembrane region" description="Helical" evidence="1">
    <location>
        <begin position="149"/>
        <end position="167"/>
    </location>
</feature>
<keyword evidence="3" id="KW-1185">Reference proteome</keyword>
<evidence type="ECO:0000313" key="2">
    <source>
        <dbReference type="EMBL" id="GHO93608.1"/>
    </source>
</evidence>
<gene>
    <name evidence="2" type="ORF">KSF_036560</name>
</gene>
<feature type="transmembrane region" description="Helical" evidence="1">
    <location>
        <begin position="119"/>
        <end position="140"/>
    </location>
</feature>
<keyword evidence="1" id="KW-0812">Transmembrane</keyword>
<reference evidence="2" key="1">
    <citation type="submission" date="2020-10" db="EMBL/GenBank/DDBJ databases">
        <title>Taxonomic study of unclassified bacteria belonging to the class Ktedonobacteria.</title>
        <authorList>
            <person name="Yabe S."/>
            <person name="Wang C.M."/>
            <person name="Zheng Y."/>
            <person name="Sakai Y."/>
            <person name="Cavaletti L."/>
            <person name="Monciardini P."/>
            <person name="Donadio S."/>
        </authorList>
    </citation>
    <scope>NUCLEOTIDE SEQUENCE</scope>
    <source>
        <strain evidence="2">ID150040</strain>
    </source>
</reference>
<protein>
    <submittedName>
        <fullName evidence="2">Uncharacterized protein</fullName>
    </submittedName>
</protein>
<dbReference type="RefSeq" id="WP_220204385.1">
    <property type="nucleotide sequence ID" value="NZ_BNJK01000001.1"/>
</dbReference>
<feature type="transmembrane region" description="Helical" evidence="1">
    <location>
        <begin position="187"/>
        <end position="208"/>
    </location>
</feature>
<sequence length="243" mass="25731">MKTRDLEKGAEQHPPAALQRLLLALVSTQFGSWKRLLALLPVIGLVLLTAGANTVLSLPHNVALALPYGTILAGFGFICWPLVSRRRLLVLLSLLGFSFLAEVGAAVLPDLVALARTDITVQVLQSAGYLAGAGFVYLLLISLMGRKRLLGVLALLGFGLVYAAELTGNQATAYMLPQVGTLYPPTIAHWAANISAWAVAAILFIFSLGAGSWLNGRRAILGFVIMAGATSPSPSGFPRRSSR</sequence>
<feature type="transmembrane region" description="Helical" evidence="1">
    <location>
        <begin position="88"/>
        <end position="107"/>
    </location>
</feature>
<keyword evidence="1" id="KW-1133">Transmembrane helix</keyword>
<evidence type="ECO:0000256" key="1">
    <source>
        <dbReference type="SAM" id="Phobius"/>
    </source>
</evidence>
<evidence type="ECO:0000313" key="3">
    <source>
        <dbReference type="Proteomes" id="UP000597444"/>
    </source>
</evidence>
<organism evidence="2 3">
    <name type="scientific">Reticulibacter mediterranei</name>
    <dbReference type="NCBI Taxonomy" id="2778369"/>
    <lineage>
        <taxon>Bacteria</taxon>
        <taxon>Bacillati</taxon>
        <taxon>Chloroflexota</taxon>
        <taxon>Ktedonobacteria</taxon>
        <taxon>Ktedonobacterales</taxon>
        <taxon>Reticulibacteraceae</taxon>
        <taxon>Reticulibacter</taxon>
    </lineage>
</organism>
<name>A0A8J3N2P1_9CHLR</name>
<comment type="caution">
    <text evidence="2">The sequence shown here is derived from an EMBL/GenBank/DDBJ whole genome shotgun (WGS) entry which is preliminary data.</text>
</comment>